<dbReference type="AlphaFoldDB" id="A0A9W8PKB0"/>
<accession>A0A9W8PKB0</accession>
<dbReference type="Pfam" id="PF24494">
    <property type="entry name" value="DUF7587"/>
    <property type="match status" value="1"/>
</dbReference>
<sequence length="528" mass="60370">MTGEAADGSLNNLISGVDGLCIADGSDEPQLPQTLTTAIDELEQTVEYLNEQAANIKTLLSSNGELANGNTATVSQVYQQTNRIGRVALWLNDAVLRSIVTHITSLDNRRYSDTPKLLKHFEDSIKTITRRFLSQGNSDYAHTLWRIVEECCIQAVPSGKLDPEEYCSEDMEVRTQLNDHSKKEAEEDWTRFWAQCLNKCPGGPTLFIPPKHRLRFQLPPPPADDTPRYLFRAYDSGSWGSNGEEVFTSRGHERFGSVHSKQDLITMDKQNASTMLHRHLNGPYRSTDADNLVSWSSSLLSTIQYANYRCWNYARQDPSNVFICTLDTTKFPKGQFASAKWLRGRYTRTRLDKEESEFLEKRFRNPDYGKGEYLSQGTLNVQGRSCTTSLLTLQEAGLGSLYQRLDINTEPDEFVRKKWPVYVRRLRDEWKTPHETTEREIEVARNMARECFGVFNEMDIVLLLLAFRSRMLRGGVRYPGGKPSVMYKEEPDEVQRYGHLKLRQRTRSLDPATCLAQMFVLKLDDGSI</sequence>
<evidence type="ECO:0000259" key="1">
    <source>
        <dbReference type="Pfam" id="PF24494"/>
    </source>
</evidence>
<evidence type="ECO:0000313" key="3">
    <source>
        <dbReference type="Proteomes" id="UP001152130"/>
    </source>
</evidence>
<dbReference type="EMBL" id="JAPDHF010000013">
    <property type="protein sequence ID" value="KAJ4009620.1"/>
    <property type="molecule type" value="Genomic_DNA"/>
</dbReference>
<organism evidence="2 3">
    <name type="scientific">Fusarium irregulare</name>
    <dbReference type="NCBI Taxonomy" id="2494466"/>
    <lineage>
        <taxon>Eukaryota</taxon>
        <taxon>Fungi</taxon>
        <taxon>Dikarya</taxon>
        <taxon>Ascomycota</taxon>
        <taxon>Pezizomycotina</taxon>
        <taxon>Sordariomycetes</taxon>
        <taxon>Hypocreomycetidae</taxon>
        <taxon>Hypocreales</taxon>
        <taxon>Nectriaceae</taxon>
        <taxon>Fusarium</taxon>
        <taxon>Fusarium incarnatum-equiseti species complex</taxon>
    </lineage>
</organism>
<evidence type="ECO:0000313" key="2">
    <source>
        <dbReference type="EMBL" id="KAJ4009620.1"/>
    </source>
</evidence>
<protein>
    <recommendedName>
        <fullName evidence="1">DUF7587 domain-containing protein</fullName>
    </recommendedName>
</protein>
<dbReference type="OrthoDB" id="4152607at2759"/>
<reference evidence="2" key="1">
    <citation type="submission" date="2022-10" db="EMBL/GenBank/DDBJ databases">
        <title>Fusarium specimens isolated from Avocado Roots.</title>
        <authorList>
            <person name="Stajich J."/>
            <person name="Roper C."/>
            <person name="Heimlech-Rivalta G."/>
        </authorList>
    </citation>
    <scope>NUCLEOTIDE SEQUENCE</scope>
    <source>
        <strain evidence="2">CF00143</strain>
    </source>
</reference>
<gene>
    <name evidence="2" type="ORF">NW766_008740</name>
</gene>
<dbReference type="Proteomes" id="UP001152130">
    <property type="component" value="Unassembled WGS sequence"/>
</dbReference>
<name>A0A9W8PKB0_9HYPO</name>
<comment type="caution">
    <text evidence="2">The sequence shown here is derived from an EMBL/GenBank/DDBJ whole genome shotgun (WGS) entry which is preliminary data.</text>
</comment>
<dbReference type="InterPro" id="IPR056009">
    <property type="entry name" value="DUF7587"/>
</dbReference>
<keyword evidence="3" id="KW-1185">Reference proteome</keyword>
<feature type="domain" description="DUF7587" evidence="1">
    <location>
        <begin position="226"/>
        <end position="350"/>
    </location>
</feature>
<proteinExistence type="predicted"/>